<evidence type="ECO:0000256" key="3">
    <source>
        <dbReference type="ARBA" id="ARBA00022692"/>
    </source>
</evidence>
<dbReference type="InterPro" id="IPR050930">
    <property type="entry name" value="MFS_Vesicular_Transporter"/>
</dbReference>
<organism evidence="7 8">
    <name type="scientific">Mesorhabditis belari</name>
    <dbReference type="NCBI Taxonomy" id="2138241"/>
    <lineage>
        <taxon>Eukaryota</taxon>
        <taxon>Metazoa</taxon>
        <taxon>Ecdysozoa</taxon>
        <taxon>Nematoda</taxon>
        <taxon>Chromadorea</taxon>
        <taxon>Rhabditida</taxon>
        <taxon>Rhabditina</taxon>
        <taxon>Rhabditomorpha</taxon>
        <taxon>Rhabditoidea</taxon>
        <taxon>Rhabditidae</taxon>
        <taxon>Mesorhabditinae</taxon>
        <taxon>Mesorhabditis</taxon>
    </lineage>
</organism>
<evidence type="ECO:0000256" key="2">
    <source>
        <dbReference type="ARBA" id="ARBA00022448"/>
    </source>
</evidence>
<name>A0AAF3F9G8_9BILA</name>
<evidence type="ECO:0000256" key="1">
    <source>
        <dbReference type="ARBA" id="ARBA00004141"/>
    </source>
</evidence>
<keyword evidence="2" id="KW-0813">Transport</keyword>
<keyword evidence="3 6" id="KW-0812">Transmembrane</keyword>
<feature type="transmembrane region" description="Helical" evidence="6">
    <location>
        <begin position="295"/>
        <end position="317"/>
    </location>
</feature>
<dbReference type="GO" id="GO:0015842">
    <property type="term" value="P:aminergic neurotransmitter loading into synaptic vesicle"/>
    <property type="evidence" value="ECO:0007669"/>
    <property type="project" value="TreeGrafter"/>
</dbReference>
<dbReference type="Proteomes" id="UP000887575">
    <property type="component" value="Unassembled WGS sequence"/>
</dbReference>
<feature type="transmembrane region" description="Helical" evidence="6">
    <location>
        <begin position="238"/>
        <end position="264"/>
    </location>
</feature>
<feature type="transmembrane region" description="Helical" evidence="6">
    <location>
        <begin position="397"/>
        <end position="416"/>
    </location>
</feature>
<dbReference type="InterPro" id="IPR011701">
    <property type="entry name" value="MFS"/>
</dbReference>
<keyword evidence="4 6" id="KW-1133">Transmembrane helix</keyword>
<evidence type="ECO:0000256" key="6">
    <source>
        <dbReference type="SAM" id="Phobius"/>
    </source>
</evidence>
<dbReference type="WBParaSite" id="MBELARI_LOCUS3546">
    <property type="protein sequence ID" value="MBELARI_LOCUS3546"/>
    <property type="gene ID" value="MBELARI_LOCUS3546"/>
</dbReference>
<dbReference type="Pfam" id="PF07690">
    <property type="entry name" value="MFS_1"/>
    <property type="match status" value="1"/>
</dbReference>
<evidence type="ECO:0000256" key="5">
    <source>
        <dbReference type="ARBA" id="ARBA00023136"/>
    </source>
</evidence>
<dbReference type="GO" id="GO:0030672">
    <property type="term" value="C:synaptic vesicle membrane"/>
    <property type="evidence" value="ECO:0007669"/>
    <property type="project" value="TreeGrafter"/>
</dbReference>
<dbReference type="PANTHER" id="PTHR23506">
    <property type="entry name" value="GH10249P"/>
    <property type="match status" value="1"/>
</dbReference>
<dbReference type="SUPFAM" id="SSF103473">
    <property type="entry name" value="MFS general substrate transporter"/>
    <property type="match status" value="1"/>
</dbReference>
<feature type="transmembrane region" description="Helical" evidence="6">
    <location>
        <begin position="271"/>
        <end position="289"/>
    </location>
</feature>
<evidence type="ECO:0000313" key="8">
    <source>
        <dbReference type="WBParaSite" id="MBELARI_LOCUS3546"/>
    </source>
</evidence>
<protein>
    <submittedName>
        <fullName evidence="8">Uncharacterized protein</fullName>
    </submittedName>
</protein>
<dbReference type="Gene3D" id="1.20.1250.20">
    <property type="entry name" value="MFS general substrate transporter like domains"/>
    <property type="match status" value="1"/>
</dbReference>
<dbReference type="GO" id="GO:0043195">
    <property type="term" value="C:terminal bouton"/>
    <property type="evidence" value="ECO:0007669"/>
    <property type="project" value="TreeGrafter"/>
</dbReference>
<dbReference type="GO" id="GO:0005335">
    <property type="term" value="F:serotonin:sodium:chloride symporter activity"/>
    <property type="evidence" value="ECO:0007669"/>
    <property type="project" value="TreeGrafter"/>
</dbReference>
<reference evidence="8" key="1">
    <citation type="submission" date="2024-02" db="UniProtKB">
        <authorList>
            <consortium name="WormBaseParasite"/>
        </authorList>
    </citation>
    <scope>IDENTIFICATION</scope>
</reference>
<comment type="subcellular location">
    <subcellularLocation>
        <location evidence="1">Membrane</location>
        <topology evidence="1">Multi-pass membrane protein</topology>
    </subcellularLocation>
</comment>
<dbReference type="InterPro" id="IPR036259">
    <property type="entry name" value="MFS_trans_sf"/>
</dbReference>
<keyword evidence="7" id="KW-1185">Reference proteome</keyword>
<sequence length="435" mass="47624">MESLEKEQQNRIPTSSVNFLEALPDVVFDAVMEYLPGGIIESTVRQLSKNCYERGRAAQSKTSSLFISISFILRKQAQQKEVVLSDKIKNATLLKEVQQKLYEYGHGYIVVGDPYSTSATSKVTTALAIQAFNRKVLSRGLLVGPPYGGAMYDIFHGKEACFLILAGLGVIGAGLQLLVLPPKLQFQEQVSDSTSLRRLLMDPRIVIAAASIVVGNLGLGVLIPGLQLLMVDKWNSTAFQLGIIFFPCSLAYLIGTTFVPALALKFGRWRCVLIALPTISICLVSISLAPAMYWLYLPITIIGMCISFIDSAMIPLLGQMAYLKHKAEERLTEIGHFTEASPLLSARKESEVDSEDSQISSTYAANAYAISDAGLSIAYWVAPMASGPLVQWIGFKWMTWAFAIGIVCFAPLAIFLRNPTGSSRIRGDSILPNRH</sequence>
<feature type="transmembrane region" description="Helical" evidence="6">
    <location>
        <begin position="205"/>
        <end position="226"/>
    </location>
</feature>
<dbReference type="AlphaFoldDB" id="A0AAF3F9G8"/>
<accession>A0AAF3F9G8</accession>
<evidence type="ECO:0000256" key="4">
    <source>
        <dbReference type="ARBA" id="ARBA00022989"/>
    </source>
</evidence>
<keyword evidence="5 6" id="KW-0472">Membrane</keyword>
<feature type="transmembrane region" description="Helical" evidence="6">
    <location>
        <begin position="162"/>
        <end position="184"/>
    </location>
</feature>
<proteinExistence type="predicted"/>
<dbReference type="PANTHER" id="PTHR23506:SF23">
    <property type="entry name" value="GH10249P"/>
    <property type="match status" value="1"/>
</dbReference>
<evidence type="ECO:0000313" key="7">
    <source>
        <dbReference type="Proteomes" id="UP000887575"/>
    </source>
</evidence>